<dbReference type="RefSeq" id="WP_083562805.1">
    <property type="nucleotide sequence ID" value="NZ_AQQV01000003.1"/>
</dbReference>
<keyword evidence="1" id="KW-0238">DNA-binding</keyword>
<dbReference type="Pfam" id="PF17939">
    <property type="entry name" value="TetR_C_30"/>
    <property type="match status" value="1"/>
</dbReference>
<dbReference type="OrthoDB" id="5705802at2"/>
<feature type="domain" description="HTH tetR-type" evidence="2">
    <location>
        <begin position="21"/>
        <end position="68"/>
    </location>
</feature>
<keyword evidence="5" id="KW-1185">Reference proteome</keyword>
<gene>
    <name evidence="4" type="ORF">ATO7_14173</name>
</gene>
<dbReference type="InterPro" id="IPR041586">
    <property type="entry name" value="PsrA_TetR_C"/>
</dbReference>
<organism evidence="4 5">
    <name type="scientific">Oceanococcus atlanticus</name>
    <dbReference type="NCBI Taxonomy" id="1317117"/>
    <lineage>
        <taxon>Bacteria</taxon>
        <taxon>Pseudomonadati</taxon>
        <taxon>Pseudomonadota</taxon>
        <taxon>Gammaproteobacteria</taxon>
        <taxon>Chromatiales</taxon>
        <taxon>Oceanococcaceae</taxon>
        <taxon>Oceanococcus</taxon>
    </lineage>
</organism>
<dbReference type="EMBL" id="AQQV01000003">
    <property type="protein sequence ID" value="ORE86450.1"/>
    <property type="molecule type" value="Genomic_DNA"/>
</dbReference>
<reference evidence="4 5" key="1">
    <citation type="submission" date="2013-04" db="EMBL/GenBank/DDBJ databases">
        <title>Oceanococcus atlanticus 22II-S10r2 Genome Sequencing.</title>
        <authorList>
            <person name="Lai Q."/>
            <person name="Li G."/>
            <person name="Shao Z."/>
        </authorList>
    </citation>
    <scope>NUCLEOTIDE SEQUENCE [LARGE SCALE GENOMIC DNA]</scope>
    <source>
        <strain evidence="4 5">22II-S10r2</strain>
    </source>
</reference>
<evidence type="ECO:0000259" key="3">
    <source>
        <dbReference type="Pfam" id="PF17939"/>
    </source>
</evidence>
<dbReference type="SUPFAM" id="SSF48498">
    <property type="entry name" value="Tetracyclin repressor-like, C-terminal domain"/>
    <property type="match status" value="1"/>
</dbReference>
<dbReference type="GO" id="GO:0003677">
    <property type="term" value="F:DNA binding"/>
    <property type="evidence" value="ECO:0007669"/>
    <property type="project" value="UniProtKB-KW"/>
</dbReference>
<evidence type="ECO:0000313" key="5">
    <source>
        <dbReference type="Proteomes" id="UP000192342"/>
    </source>
</evidence>
<proteinExistence type="predicted"/>
<accession>A0A1Y1SCT0</accession>
<feature type="domain" description="PsrA tetracyclin repressor-like C-terminal" evidence="3">
    <location>
        <begin position="116"/>
        <end position="217"/>
    </location>
</feature>
<dbReference type="InterPro" id="IPR009057">
    <property type="entry name" value="Homeodomain-like_sf"/>
</dbReference>
<dbReference type="InterPro" id="IPR036271">
    <property type="entry name" value="Tet_transcr_reg_TetR-rel_C_sf"/>
</dbReference>
<dbReference type="Pfam" id="PF00440">
    <property type="entry name" value="TetR_N"/>
    <property type="match status" value="1"/>
</dbReference>
<name>A0A1Y1SCT0_9GAMM</name>
<dbReference type="SUPFAM" id="SSF46689">
    <property type="entry name" value="Homeodomain-like"/>
    <property type="match status" value="1"/>
</dbReference>
<dbReference type="STRING" id="1317117.ATO7_14173"/>
<comment type="caution">
    <text evidence="4">The sequence shown here is derived from an EMBL/GenBank/DDBJ whole genome shotgun (WGS) entry which is preliminary data.</text>
</comment>
<dbReference type="InterPro" id="IPR001647">
    <property type="entry name" value="HTH_TetR"/>
</dbReference>
<evidence type="ECO:0000313" key="4">
    <source>
        <dbReference type="EMBL" id="ORE86450.1"/>
    </source>
</evidence>
<protein>
    <submittedName>
        <fullName evidence="4">TetR family transcriptional regulator</fullName>
    </submittedName>
</protein>
<dbReference type="Proteomes" id="UP000192342">
    <property type="component" value="Unassembled WGS sequence"/>
</dbReference>
<sequence>MPLSETADAAPSPDIDVPQRLISTAIAEFGARGTQAVSGREIQRKAGVLNEAAVRYYFKNRIGLLDACLVHIVGEFDPIVDEAWLELAGLKERRVLSVKAVVTALVVAFYTYWQQHAAGVQLVARLIREEGEVGQDMLIRRFGHVIWRFEGELAELMPDKPAASLRLHSFLAINNIVNGMVDQGLLWQLPATEPGQTHFEVSQEQLAQGFIDYVAAGLSATQ</sequence>
<evidence type="ECO:0000256" key="1">
    <source>
        <dbReference type="ARBA" id="ARBA00023125"/>
    </source>
</evidence>
<dbReference type="Gene3D" id="1.10.357.10">
    <property type="entry name" value="Tetracycline Repressor, domain 2"/>
    <property type="match status" value="1"/>
</dbReference>
<evidence type="ECO:0000259" key="2">
    <source>
        <dbReference type="Pfam" id="PF00440"/>
    </source>
</evidence>
<dbReference type="AlphaFoldDB" id="A0A1Y1SCT0"/>